<evidence type="ECO:0000313" key="4">
    <source>
        <dbReference type="EMBL" id="NBC35350.1"/>
    </source>
</evidence>
<proteinExistence type="inferred from homology"/>
<dbReference type="Pfam" id="PF13347">
    <property type="entry name" value="MFS_2"/>
    <property type="match status" value="1"/>
</dbReference>
<evidence type="ECO:0000313" key="5">
    <source>
        <dbReference type="Proteomes" id="UP000753724"/>
    </source>
</evidence>
<keyword evidence="5" id="KW-1185">Reference proteome</keyword>
<feature type="transmembrane region" description="Helical" evidence="3">
    <location>
        <begin position="351"/>
        <end position="375"/>
    </location>
</feature>
<dbReference type="Gene3D" id="1.20.1250.20">
    <property type="entry name" value="MFS general substrate transporter like domains"/>
    <property type="match status" value="2"/>
</dbReference>
<evidence type="ECO:0000256" key="1">
    <source>
        <dbReference type="ARBA" id="ARBA00009617"/>
    </source>
</evidence>
<dbReference type="PANTHER" id="PTHR11328">
    <property type="entry name" value="MAJOR FACILITATOR SUPERFAMILY DOMAIN-CONTAINING PROTEIN"/>
    <property type="match status" value="1"/>
</dbReference>
<name>A0ABW9X9Y9_9SPHN</name>
<feature type="compositionally biased region" description="Low complexity" evidence="2">
    <location>
        <begin position="14"/>
        <end position="23"/>
    </location>
</feature>
<keyword evidence="3" id="KW-0812">Transmembrane</keyword>
<feature type="transmembrane region" description="Helical" evidence="3">
    <location>
        <begin position="257"/>
        <end position="278"/>
    </location>
</feature>
<organism evidence="4 5">
    <name type="scientific">Novosphingobium ovatum</name>
    <dbReference type="NCBI Taxonomy" id="1908523"/>
    <lineage>
        <taxon>Bacteria</taxon>
        <taxon>Pseudomonadati</taxon>
        <taxon>Pseudomonadota</taxon>
        <taxon>Alphaproteobacteria</taxon>
        <taxon>Sphingomonadales</taxon>
        <taxon>Sphingomonadaceae</taxon>
        <taxon>Novosphingobium</taxon>
    </lineage>
</organism>
<evidence type="ECO:0000256" key="2">
    <source>
        <dbReference type="SAM" id="MobiDB-lite"/>
    </source>
</evidence>
<evidence type="ECO:0000256" key="3">
    <source>
        <dbReference type="SAM" id="Phobius"/>
    </source>
</evidence>
<feature type="transmembrane region" description="Helical" evidence="3">
    <location>
        <begin position="67"/>
        <end position="87"/>
    </location>
</feature>
<feature type="transmembrane region" description="Helical" evidence="3">
    <location>
        <begin position="433"/>
        <end position="458"/>
    </location>
</feature>
<dbReference type="EMBL" id="JAAAPO010000001">
    <property type="protein sequence ID" value="NBC35350.1"/>
    <property type="molecule type" value="Genomic_DNA"/>
</dbReference>
<feature type="transmembrane region" description="Helical" evidence="3">
    <location>
        <begin position="321"/>
        <end position="339"/>
    </location>
</feature>
<feature type="region of interest" description="Disordered" evidence="2">
    <location>
        <begin position="1"/>
        <end position="27"/>
    </location>
</feature>
<accession>A0ABW9X9Y9</accession>
<sequence>MSARLSIDEGDLSPPVEVPVIDPADPPAPPTALSRGDLLTYGLAAFGPGLLQSPMTLYVPQLYAKEFGISLAALGTALVALRIVNAFTDQLIGWMSDHTRTRWGARKPWIAVGAALMLVAAFFLLRPPPVVGLAYLVGWKVLYDFAYTLTDISYTAWGAELASDYDSRSRITGMRGLINQVGNLANDALPIVLAWGGLVATSAYSIPVLGYFFIVALVVIPATTALCLARAPQGRPLPPQRMPFWRFVASTRHNRPLWLYLAAFSLGGMSLGVLQLMFMFYDGYMRLGPYYPWLMTLFAIVMTGTTPMWSWAATRMGKHRAYVVSVVIVSLATQGYWFLDPVAMPKSLIIGVSAVIVSFIGMGASAILVLSPAILADVVDYGRLKTHEQRTGGYYAFYMLTTKIATALGAGMGFLLLHAFGYDAKAGAVNTGWAAFGILFTVAALPAVLKVGGGLIIWNFPLDRRRHAIIERRLAQRAARAARATTAKSGDIT</sequence>
<reference evidence="5" key="1">
    <citation type="submission" date="2020-01" db="EMBL/GenBank/DDBJ databases">
        <title>Sphingomonas sp. strain CSW-10.</title>
        <authorList>
            <person name="Chen W.-M."/>
        </authorList>
    </citation>
    <scope>NUCLEOTIDE SEQUENCE [LARGE SCALE GENOMIC DNA]</scope>
    <source>
        <strain evidence="5">FSY-8</strain>
    </source>
</reference>
<dbReference type="RefSeq" id="WP_161716620.1">
    <property type="nucleotide sequence ID" value="NZ_JAAAPO010000001.1"/>
</dbReference>
<feature type="transmembrane region" description="Helical" evidence="3">
    <location>
        <begin position="395"/>
        <end position="421"/>
    </location>
</feature>
<comment type="similarity">
    <text evidence="1">Belongs to the sodium:galactoside symporter (TC 2.A.2) family.</text>
</comment>
<keyword evidence="3" id="KW-0472">Membrane</keyword>
<keyword evidence="3" id="KW-1133">Transmembrane helix</keyword>
<protein>
    <submittedName>
        <fullName evidence="4">MFS transporter</fullName>
    </submittedName>
</protein>
<dbReference type="SUPFAM" id="SSF103473">
    <property type="entry name" value="MFS general substrate transporter"/>
    <property type="match status" value="1"/>
</dbReference>
<dbReference type="PANTHER" id="PTHR11328:SF24">
    <property type="entry name" value="MAJOR FACILITATOR SUPERFAMILY (MFS) PROFILE DOMAIN-CONTAINING PROTEIN"/>
    <property type="match status" value="1"/>
</dbReference>
<comment type="caution">
    <text evidence="4">The sequence shown here is derived from an EMBL/GenBank/DDBJ whole genome shotgun (WGS) entry which is preliminary data.</text>
</comment>
<dbReference type="Proteomes" id="UP000753724">
    <property type="component" value="Unassembled WGS sequence"/>
</dbReference>
<dbReference type="InterPro" id="IPR039672">
    <property type="entry name" value="MFS_2"/>
</dbReference>
<feature type="transmembrane region" description="Helical" evidence="3">
    <location>
        <begin position="290"/>
        <end position="309"/>
    </location>
</feature>
<feature type="transmembrane region" description="Helical" evidence="3">
    <location>
        <begin position="108"/>
        <end position="125"/>
    </location>
</feature>
<dbReference type="InterPro" id="IPR036259">
    <property type="entry name" value="MFS_trans_sf"/>
</dbReference>
<gene>
    <name evidence="4" type="ORF">GTZ99_02125</name>
</gene>